<evidence type="ECO:0000256" key="1">
    <source>
        <dbReference type="SAM" id="MobiDB-lite"/>
    </source>
</evidence>
<evidence type="ECO:0008006" key="5">
    <source>
        <dbReference type="Google" id="ProtNLM"/>
    </source>
</evidence>
<feature type="compositionally biased region" description="Low complexity" evidence="1">
    <location>
        <begin position="349"/>
        <end position="368"/>
    </location>
</feature>
<name>U6LM75_9EIME</name>
<keyword evidence="2" id="KW-1133">Transmembrane helix</keyword>
<keyword evidence="4" id="KW-1185">Reference proteome</keyword>
<feature type="compositionally biased region" description="Low complexity" evidence="1">
    <location>
        <begin position="378"/>
        <end position="396"/>
    </location>
</feature>
<dbReference type="InterPro" id="IPR000884">
    <property type="entry name" value="TSP1_rpt"/>
</dbReference>
<reference evidence="3" key="1">
    <citation type="submission" date="2013-10" db="EMBL/GenBank/DDBJ databases">
        <title>Genomic analysis of the causative agents of coccidiosis in chickens.</title>
        <authorList>
            <person name="Reid A.J."/>
            <person name="Blake D."/>
            <person name="Billington K."/>
            <person name="Browne H."/>
            <person name="Dunn M."/>
            <person name="Hung S."/>
            <person name="Kawahara F."/>
            <person name="Miranda-Saavedra D."/>
            <person name="Mourier T."/>
            <person name="Nagra H."/>
            <person name="Otto T.D."/>
            <person name="Rawlings N."/>
            <person name="Sanchez A."/>
            <person name="Sanders M."/>
            <person name="Subramaniam C."/>
            <person name="Tay Y."/>
            <person name="Dear P."/>
            <person name="Doerig C."/>
            <person name="Gruber A."/>
            <person name="Parkinson J."/>
            <person name="Shirley M."/>
            <person name="Wan K.L."/>
            <person name="Berriman M."/>
            <person name="Tomley F."/>
            <person name="Pain A."/>
        </authorList>
    </citation>
    <scope>NUCLEOTIDE SEQUENCE [LARGE SCALE GENOMIC DNA]</scope>
    <source>
        <strain evidence="3">Houghton</strain>
    </source>
</reference>
<accession>U6LM75</accession>
<organism evidence="3 4">
    <name type="scientific">Eimeria brunetti</name>
    <dbReference type="NCBI Taxonomy" id="51314"/>
    <lineage>
        <taxon>Eukaryota</taxon>
        <taxon>Sar</taxon>
        <taxon>Alveolata</taxon>
        <taxon>Apicomplexa</taxon>
        <taxon>Conoidasida</taxon>
        <taxon>Coccidia</taxon>
        <taxon>Eucoccidiorida</taxon>
        <taxon>Eimeriorina</taxon>
        <taxon>Eimeriidae</taxon>
        <taxon>Eimeria</taxon>
    </lineage>
</organism>
<gene>
    <name evidence="3" type="ORF">EBH_0010130</name>
</gene>
<reference evidence="3" key="2">
    <citation type="submission" date="2013-10" db="EMBL/GenBank/DDBJ databases">
        <authorList>
            <person name="Aslett M."/>
        </authorList>
    </citation>
    <scope>NUCLEOTIDE SEQUENCE [LARGE SCALE GENOMIC DNA]</scope>
    <source>
        <strain evidence="3">Houghton</strain>
    </source>
</reference>
<evidence type="ECO:0000256" key="2">
    <source>
        <dbReference type="SAM" id="Phobius"/>
    </source>
</evidence>
<feature type="region of interest" description="Disordered" evidence="1">
    <location>
        <begin position="349"/>
        <end position="396"/>
    </location>
</feature>
<proteinExistence type="predicted"/>
<keyword evidence="2" id="KW-0812">Transmembrane</keyword>
<protein>
    <recommendedName>
        <fullName evidence="5">Thrombospondin type 1 domain-containing protein</fullName>
    </recommendedName>
</protein>
<dbReference type="Proteomes" id="UP000030750">
    <property type="component" value="Unassembled WGS sequence"/>
</dbReference>
<keyword evidence="2" id="KW-0472">Membrane</keyword>
<dbReference type="PROSITE" id="PS50092">
    <property type="entry name" value="TSP1"/>
    <property type="match status" value="1"/>
</dbReference>
<evidence type="ECO:0000313" key="3">
    <source>
        <dbReference type="EMBL" id="CDJ51412.1"/>
    </source>
</evidence>
<sequence>MGPSMNSIELHLQEPVDLEAVEVYAHRSNVSLVLSIQDAAGNWLSSISTVLSAPSREMGDVAYPWVTRYLSFKRVSILQLDAAPLTSATMGTWAVDILEMRLQSTPSLPCTGGGFSDDDKGCEAAPTNPPSLEELDCKGSWEDWSICDKSCTRMRQFSITSPTKKGGRPCLSYEVEPCTGGGLCSISASESRSRSGFLSRRKDVDESSTTWRVHRSESAGSSTNCSSALSPKSQCVYCRTLQTYQITRQATGEGERCPEQRFILEYCDDNCATIYGPTTTTTAPVTTTLPLLTAPSPPLIDVGNARDVMLLLKTIAIYFLVVLLACLITAYAVGLFEGGLIYRKAAGSNAPPPTTSAAGTAAVSSYSGRPSYGVGPTRSSRLSRGNSGSSKKVGSGIKSFRHSLLGGNLLPEADSDSDSLSDSEGASVKPLVAA</sequence>
<dbReference type="AlphaFoldDB" id="U6LM75"/>
<dbReference type="EMBL" id="HG712792">
    <property type="protein sequence ID" value="CDJ51412.1"/>
    <property type="molecule type" value="Genomic_DNA"/>
</dbReference>
<dbReference type="SMART" id="SM00209">
    <property type="entry name" value="TSP1"/>
    <property type="match status" value="1"/>
</dbReference>
<evidence type="ECO:0000313" key="4">
    <source>
        <dbReference type="Proteomes" id="UP000030750"/>
    </source>
</evidence>
<dbReference type="VEuPathDB" id="ToxoDB:EBH_0010130"/>
<feature type="transmembrane region" description="Helical" evidence="2">
    <location>
        <begin position="315"/>
        <end position="336"/>
    </location>
</feature>
<feature type="region of interest" description="Disordered" evidence="1">
    <location>
        <begin position="412"/>
        <end position="434"/>
    </location>
</feature>
<feature type="region of interest" description="Disordered" evidence="1">
    <location>
        <begin position="206"/>
        <end position="226"/>
    </location>
</feature>